<evidence type="ECO:0000256" key="1">
    <source>
        <dbReference type="SAM" id="MobiDB-lite"/>
    </source>
</evidence>
<dbReference type="EMBL" id="LBJM01000030">
    <property type="protein sequence ID" value="RXH40949.1"/>
    <property type="molecule type" value="Genomic_DNA"/>
</dbReference>
<sequence>MPILRTTTDADPIRLLKHEAVPDAGGYEVRFADGRPSVFVYWDDMPSRRLRPDVLTRGQAEAEAKTIARTERGKLTGHGA</sequence>
<gene>
    <name evidence="2" type="ORF">XH94_10895</name>
</gene>
<feature type="compositionally biased region" description="Basic and acidic residues" evidence="1">
    <location>
        <begin position="53"/>
        <end position="74"/>
    </location>
</feature>
<organism evidence="2 3">
    <name type="scientific">Bradyrhizobium zhanjiangense</name>
    <dbReference type="NCBI Taxonomy" id="1325107"/>
    <lineage>
        <taxon>Bacteria</taxon>
        <taxon>Pseudomonadati</taxon>
        <taxon>Pseudomonadota</taxon>
        <taxon>Alphaproteobacteria</taxon>
        <taxon>Hyphomicrobiales</taxon>
        <taxon>Nitrobacteraceae</taxon>
        <taxon>Bradyrhizobium</taxon>
    </lineage>
</organism>
<dbReference type="AlphaFoldDB" id="A0A4Q0SR60"/>
<evidence type="ECO:0000313" key="3">
    <source>
        <dbReference type="Proteomes" id="UP000290565"/>
    </source>
</evidence>
<proteinExistence type="predicted"/>
<evidence type="ECO:0000313" key="2">
    <source>
        <dbReference type="EMBL" id="RXH40949.1"/>
    </source>
</evidence>
<reference evidence="2 3" key="1">
    <citation type="submission" date="2015-04" db="EMBL/GenBank/DDBJ databases">
        <title>Comparative genomics of rhizobia nodulating Arachis hypogaea in China.</title>
        <authorList>
            <person name="Li Y."/>
        </authorList>
    </citation>
    <scope>NUCLEOTIDE SEQUENCE [LARGE SCALE GENOMIC DNA]</scope>
    <source>
        <strain evidence="2 3">CCBAU 51787</strain>
    </source>
</reference>
<protein>
    <submittedName>
        <fullName evidence="2">Uncharacterized protein</fullName>
    </submittedName>
</protein>
<comment type="caution">
    <text evidence="2">The sequence shown here is derived from an EMBL/GenBank/DDBJ whole genome shotgun (WGS) entry which is preliminary data.</text>
</comment>
<name>A0A4Q0SR60_9BRAD</name>
<dbReference type="Proteomes" id="UP000290565">
    <property type="component" value="Unassembled WGS sequence"/>
</dbReference>
<feature type="region of interest" description="Disordered" evidence="1">
    <location>
        <begin position="53"/>
        <end position="80"/>
    </location>
</feature>
<accession>A0A4Q0SR60</accession>
<dbReference type="RefSeq" id="WP_128944487.1">
    <property type="nucleotide sequence ID" value="NZ_LBJM01000030.1"/>
</dbReference>